<dbReference type="SUPFAM" id="SSF101874">
    <property type="entry name" value="YceI-like"/>
    <property type="match status" value="1"/>
</dbReference>
<organism evidence="2 3">
    <name type="scientific">Sungkyunkwania multivorans</name>
    <dbReference type="NCBI Taxonomy" id="1173618"/>
    <lineage>
        <taxon>Bacteria</taxon>
        <taxon>Pseudomonadati</taxon>
        <taxon>Bacteroidota</taxon>
        <taxon>Flavobacteriia</taxon>
        <taxon>Flavobacteriales</taxon>
        <taxon>Flavobacteriaceae</taxon>
        <taxon>Sungkyunkwania</taxon>
    </lineage>
</organism>
<dbReference type="Proteomes" id="UP001596978">
    <property type="component" value="Unassembled WGS sequence"/>
</dbReference>
<dbReference type="SMART" id="SM00867">
    <property type="entry name" value="YceI"/>
    <property type="match status" value="1"/>
</dbReference>
<protein>
    <submittedName>
        <fullName evidence="2">YceI family protein</fullName>
    </submittedName>
</protein>
<evidence type="ECO:0000313" key="2">
    <source>
        <dbReference type="EMBL" id="MFD0862110.1"/>
    </source>
</evidence>
<proteinExistence type="predicted"/>
<dbReference type="PANTHER" id="PTHR34406">
    <property type="entry name" value="PROTEIN YCEI"/>
    <property type="match status" value="1"/>
</dbReference>
<dbReference type="InterPro" id="IPR036761">
    <property type="entry name" value="TTHA0802/YceI-like_sf"/>
</dbReference>
<dbReference type="PANTHER" id="PTHR34406:SF1">
    <property type="entry name" value="PROTEIN YCEI"/>
    <property type="match status" value="1"/>
</dbReference>
<sequence length="192" mass="21704">MKLLHVFILLALITGTSIQGQRIEVVTENAEAAFTFVAKEVEGTIGEIKATIVLDDTDLENASFSGTANIGTINTSNFLRDKHLMWKKYFYKKMFPEVSFKSTAVEKLDDDMYAIMGMMTLRGRSREVRMEFTIKEKELRGFSSINIADFGVNVMKQDKDNRVDIKFTFPLEKPIGAAQEKLPEAESDEEGQ</sequence>
<gene>
    <name evidence="2" type="ORF">ACFQ1M_07810</name>
</gene>
<feature type="domain" description="Lipid/polyisoprenoid-binding YceI-like" evidence="1">
    <location>
        <begin position="22"/>
        <end position="172"/>
    </location>
</feature>
<dbReference type="InterPro" id="IPR007372">
    <property type="entry name" value="Lipid/polyisoprenoid-bd_YceI"/>
</dbReference>
<dbReference type="Pfam" id="PF04264">
    <property type="entry name" value="YceI"/>
    <property type="match status" value="1"/>
</dbReference>
<dbReference type="RefSeq" id="WP_386406405.1">
    <property type="nucleotide sequence ID" value="NZ_JBHTJH010000004.1"/>
</dbReference>
<dbReference type="Gene3D" id="2.40.128.110">
    <property type="entry name" value="Lipid/polyisoprenoid-binding, YceI-like"/>
    <property type="match status" value="1"/>
</dbReference>
<dbReference type="EMBL" id="JBHTJH010000004">
    <property type="protein sequence ID" value="MFD0862110.1"/>
    <property type="molecule type" value="Genomic_DNA"/>
</dbReference>
<evidence type="ECO:0000313" key="3">
    <source>
        <dbReference type="Proteomes" id="UP001596978"/>
    </source>
</evidence>
<evidence type="ECO:0000259" key="1">
    <source>
        <dbReference type="SMART" id="SM00867"/>
    </source>
</evidence>
<name>A0ABW3CYE3_9FLAO</name>
<keyword evidence="3" id="KW-1185">Reference proteome</keyword>
<reference evidence="3" key="1">
    <citation type="journal article" date="2019" name="Int. J. Syst. Evol. Microbiol.">
        <title>The Global Catalogue of Microorganisms (GCM) 10K type strain sequencing project: providing services to taxonomists for standard genome sequencing and annotation.</title>
        <authorList>
            <consortium name="The Broad Institute Genomics Platform"/>
            <consortium name="The Broad Institute Genome Sequencing Center for Infectious Disease"/>
            <person name="Wu L."/>
            <person name="Ma J."/>
        </authorList>
    </citation>
    <scope>NUCLEOTIDE SEQUENCE [LARGE SCALE GENOMIC DNA]</scope>
    <source>
        <strain evidence="3">CCUG 62952</strain>
    </source>
</reference>
<comment type="caution">
    <text evidence="2">The sequence shown here is derived from an EMBL/GenBank/DDBJ whole genome shotgun (WGS) entry which is preliminary data.</text>
</comment>
<accession>A0ABW3CYE3</accession>